<evidence type="ECO:0000256" key="1">
    <source>
        <dbReference type="SAM" id="MobiDB-lite"/>
    </source>
</evidence>
<evidence type="ECO:0000313" key="2">
    <source>
        <dbReference type="Proteomes" id="UP000504618"/>
    </source>
</evidence>
<dbReference type="GeneID" id="112466164"/>
<accession>A0A6J1RAB3</accession>
<feature type="region of interest" description="Disordered" evidence="1">
    <location>
        <begin position="118"/>
        <end position="137"/>
    </location>
</feature>
<name>A0A6J1RAB3_9HYME</name>
<gene>
    <name evidence="3" type="primary">LOC112466164</name>
</gene>
<sequence>MEEVHALLKRWGLSQPVIDRFRENQIRFRHLTKLTEYTIEKLIPNAGERIDFMDHLQQYKDKHQDVSIDQFTSVDTSCITDKDKESEKSDYTSSTSSVASVASNNVVHSQACLPTQADKFIPSTSRQTSEKDFSDPPAKRLRVENNEYDLLTLLQSSTYGKMILGHFHINECLNNDMRKMLADEIINKELSIDINARISTERVEFLTKEVIKLFPSEIEALWKGAYGQGKNRRETSAGRGMLIQRYYNIRRKLRKCGILSKESSQRAHVEELVTSDEEFDDNVDDDVQWLKNNSKPWAKVLELWDKTSKNRLESLKKKGTAVHFYMDLFPALKTPNGYLLLELDFNKMYPTSGMKLYTELSNLTAFIKKKITIEKERSSIDDCSTPDGKKIRTLLALNLLFTVVTVWKKKQEQWRPSRQESREAFLLFVKTTSDIEPTLNLRKEKYIKYGKNLGVQAVIIGADLDCIKYSYVIINDIWYEVETPFKAIDIAFKAMQALDSTYPIECAREWLFLQRGVYEITTSHDKDISNPKVLAMIEEYLKFKSLLQSQ</sequence>
<proteinExistence type="predicted"/>
<dbReference type="AlphaFoldDB" id="A0A6J1RAB3"/>
<feature type="compositionally biased region" description="Basic and acidic residues" evidence="1">
    <location>
        <begin position="128"/>
        <end position="137"/>
    </location>
</feature>
<dbReference type="OrthoDB" id="7553414at2759"/>
<dbReference type="Proteomes" id="UP000504618">
    <property type="component" value="Unplaced"/>
</dbReference>
<organism evidence="2 3">
    <name type="scientific">Temnothorax curvispinosus</name>
    <dbReference type="NCBI Taxonomy" id="300111"/>
    <lineage>
        <taxon>Eukaryota</taxon>
        <taxon>Metazoa</taxon>
        <taxon>Ecdysozoa</taxon>
        <taxon>Arthropoda</taxon>
        <taxon>Hexapoda</taxon>
        <taxon>Insecta</taxon>
        <taxon>Pterygota</taxon>
        <taxon>Neoptera</taxon>
        <taxon>Endopterygota</taxon>
        <taxon>Hymenoptera</taxon>
        <taxon>Apocrita</taxon>
        <taxon>Aculeata</taxon>
        <taxon>Formicoidea</taxon>
        <taxon>Formicidae</taxon>
        <taxon>Myrmicinae</taxon>
        <taxon>Temnothorax</taxon>
    </lineage>
</organism>
<evidence type="ECO:0000313" key="3">
    <source>
        <dbReference type="RefSeq" id="XP_024889866.1"/>
    </source>
</evidence>
<dbReference type="Gene3D" id="1.10.150.50">
    <property type="entry name" value="Transcription Factor, Ets-1"/>
    <property type="match status" value="1"/>
</dbReference>
<protein>
    <submittedName>
        <fullName evidence="3">Uncharacterized protein LOC112466164</fullName>
    </submittedName>
</protein>
<reference evidence="3" key="1">
    <citation type="submission" date="2025-08" db="UniProtKB">
        <authorList>
            <consortium name="RefSeq"/>
        </authorList>
    </citation>
    <scope>IDENTIFICATION</scope>
    <source>
        <tissue evidence="3">Whole body</tissue>
    </source>
</reference>
<dbReference type="InterPro" id="IPR013761">
    <property type="entry name" value="SAM/pointed_sf"/>
</dbReference>
<keyword evidence="2" id="KW-1185">Reference proteome</keyword>
<dbReference type="RefSeq" id="XP_024889866.1">
    <property type="nucleotide sequence ID" value="XM_025034098.1"/>
</dbReference>